<comment type="caution">
    <text evidence="6">The sequence shown here is derived from an EMBL/GenBank/DDBJ whole genome shotgun (WGS) entry which is preliminary data.</text>
</comment>
<keyword evidence="3" id="KW-0720">Serine protease</keyword>
<feature type="region of interest" description="Disordered" evidence="4">
    <location>
        <begin position="214"/>
        <end position="260"/>
    </location>
</feature>
<dbReference type="GO" id="GO:0008236">
    <property type="term" value="F:serine-type peptidase activity"/>
    <property type="evidence" value="ECO:0007669"/>
    <property type="project" value="UniProtKB-KW"/>
</dbReference>
<keyword evidence="2" id="KW-0378">Hydrolase</keyword>
<keyword evidence="1" id="KW-0645">Protease</keyword>
<gene>
    <name evidence="6" type="ORF">S01H1_04487</name>
</gene>
<dbReference type="PANTHER" id="PTHR32060:SF30">
    <property type="entry name" value="CARBOXY-TERMINAL PROCESSING PROTEASE CTPA"/>
    <property type="match status" value="1"/>
</dbReference>
<dbReference type="InterPro" id="IPR005151">
    <property type="entry name" value="Tail-specific_protease"/>
</dbReference>
<name>X0STW8_9ZZZZ</name>
<dbReference type="InterPro" id="IPR004447">
    <property type="entry name" value="Peptidase_S41A"/>
</dbReference>
<dbReference type="PANTHER" id="PTHR32060">
    <property type="entry name" value="TAIL-SPECIFIC PROTEASE"/>
    <property type="match status" value="1"/>
</dbReference>
<feature type="compositionally biased region" description="Basic and acidic residues" evidence="4">
    <location>
        <begin position="235"/>
        <end position="244"/>
    </location>
</feature>
<dbReference type="Gene3D" id="3.90.226.10">
    <property type="entry name" value="2-enoyl-CoA Hydratase, Chain A, domain 1"/>
    <property type="match status" value="1"/>
</dbReference>
<feature type="domain" description="Tail specific protease" evidence="5">
    <location>
        <begin position="2"/>
        <end position="166"/>
    </location>
</feature>
<dbReference type="GO" id="GO:0004175">
    <property type="term" value="F:endopeptidase activity"/>
    <property type="evidence" value="ECO:0007669"/>
    <property type="project" value="TreeGrafter"/>
</dbReference>
<dbReference type="GO" id="GO:0006508">
    <property type="term" value="P:proteolysis"/>
    <property type="evidence" value="ECO:0007669"/>
    <property type="project" value="UniProtKB-KW"/>
</dbReference>
<protein>
    <recommendedName>
        <fullName evidence="5">Tail specific protease domain-containing protein</fullName>
    </recommendedName>
</protein>
<dbReference type="GO" id="GO:0030288">
    <property type="term" value="C:outer membrane-bounded periplasmic space"/>
    <property type="evidence" value="ECO:0007669"/>
    <property type="project" value="TreeGrafter"/>
</dbReference>
<dbReference type="SUPFAM" id="SSF52096">
    <property type="entry name" value="ClpP/crotonase"/>
    <property type="match status" value="1"/>
</dbReference>
<dbReference type="InterPro" id="IPR029045">
    <property type="entry name" value="ClpP/crotonase-like_dom_sf"/>
</dbReference>
<organism evidence="6">
    <name type="scientific">marine sediment metagenome</name>
    <dbReference type="NCBI Taxonomy" id="412755"/>
    <lineage>
        <taxon>unclassified sequences</taxon>
        <taxon>metagenomes</taxon>
        <taxon>ecological metagenomes</taxon>
    </lineage>
</organism>
<dbReference type="AlphaFoldDB" id="X0STW8"/>
<dbReference type="SMART" id="SM00245">
    <property type="entry name" value="TSPc"/>
    <property type="match status" value="1"/>
</dbReference>
<dbReference type="EMBL" id="BARS01002367">
    <property type="protein sequence ID" value="GAF84613.1"/>
    <property type="molecule type" value="Genomic_DNA"/>
</dbReference>
<evidence type="ECO:0000259" key="5">
    <source>
        <dbReference type="SMART" id="SM00245"/>
    </source>
</evidence>
<feature type="non-terminal residue" evidence="6">
    <location>
        <position position="1"/>
    </location>
</feature>
<dbReference type="GO" id="GO:0007165">
    <property type="term" value="P:signal transduction"/>
    <property type="evidence" value="ECO:0007669"/>
    <property type="project" value="TreeGrafter"/>
</dbReference>
<proteinExistence type="predicted"/>
<accession>X0STW8</accession>
<evidence type="ECO:0000313" key="6">
    <source>
        <dbReference type="EMBL" id="GAF84613.1"/>
    </source>
</evidence>
<evidence type="ECO:0000256" key="2">
    <source>
        <dbReference type="ARBA" id="ARBA00022801"/>
    </source>
</evidence>
<evidence type="ECO:0000256" key="4">
    <source>
        <dbReference type="SAM" id="MobiDB-lite"/>
    </source>
</evidence>
<sequence length="260" mass="28533">HFSRRSAEELRDAIEQLTAKGMKGLILDLRTNPGGLLSQATAVADLFIDKGKIVSTKGRNTPERVWEATDSGTFGNFPMAVLVNRFSASASEIVSACLQDNKRAVIVGERTWGKGSVQNVIELEEGTSALKLTTAAYHRPSGKNIHKFPGAKVGDEWGVMPDDDFELKLEREEQFALLKYRRDRDVLRKGGPPESDFKDRQFGLALEHIVKELGAPDAAATESSPKDKKKSATKPNEKENKDKAATIPPRRRPTPVALAA</sequence>
<dbReference type="Pfam" id="PF03572">
    <property type="entry name" value="Peptidase_S41"/>
    <property type="match status" value="1"/>
</dbReference>
<evidence type="ECO:0000256" key="1">
    <source>
        <dbReference type="ARBA" id="ARBA00022670"/>
    </source>
</evidence>
<dbReference type="CDD" id="cd07560">
    <property type="entry name" value="Peptidase_S41_CPP"/>
    <property type="match status" value="1"/>
</dbReference>
<evidence type="ECO:0000256" key="3">
    <source>
        <dbReference type="ARBA" id="ARBA00022825"/>
    </source>
</evidence>
<reference evidence="6" key="1">
    <citation type="journal article" date="2014" name="Front. Microbiol.">
        <title>High frequency of phylogenetically diverse reductive dehalogenase-homologous genes in deep subseafloor sedimentary metagenomes.</title>
        <authorList>
            <person name="Kawai M."/>
            <person name="Futagami T."/>
            <person name="Toyoda A."/>
            <person name="Takaki Y."/>
            <person name="Nishi S."/>
            <person name="Hori S."/>
            <person name="Arai W."/>
            <person name="Tsubouchi T."/>
            <person name="Morono Y."/>
            <person name="Uchiyama I."/>
            <person name="Ito T."/>
            <person name="Fujiyama A."/>
            <person name="Inagaki F."/>
            <person name="Takami H."/>
        </authorList>
    </citation>
    <scope>NUCLEOTIDE SEQUENCE</scope>
    <source>
        <strain evidence="6">Expedition CK06-06</strain>
    </source>
</reference>